<dbReference type="Pfam" id="PF01535">
    <property type="entry name" value="PPR"/>
    <property type="match status" value="4"/>
</dbReference>
<protein>
    <submittedName>
        <fullName evidence="4">Pentatricopeptide repeat-containing protein At2g22410, mitochondrial-like</fullName>
    </submittedName>
</protein>
<dbReference type="GeneID" id="111011469"/>
<evidence type="ECO:0000256" key="1">
    <source>
        <dbReference type="ARBA" id="ARBA00022737"/>
    </source>
</evidence>
<dbReference type="InterPro" id="IPR046960">
    <property type="entry name" value="PPR_At4g14850-like_plant"/>
</dbReference>
<dbReference type="InterPro" id="IPR046848">
    <property type="entry name" value="E_motif"/>
</dbReference>
<gene>
    <name evidence="4" type="primary">LOC111011469</name>
</gene>
<dbReference type="InterPro" id="IPR002885">
    <property type="entry name" value="PPR_rpt"/>
</dbReference>
<evidence type="ECO:0000313" key="3">
    <source>
        <dbReference type="Proteomes" id="UP000504603"/>
    </source>
</evidence>
<dbReference type="Gene3D" id="1.25.40.10">
    <property type="entry name" value="Tetratricopeptide repeat domain"/>
    <property type="match status" value="3"/>
</dbReference>
<dbReference type="Pfam" id="PF13041">
    <property type="entry name" value="PPR_2"/>
    <property type="match status" value="3"/>
</dbReference>
<dbReference type="PROSITE" id="PS51375">
    <property type="entry name" value="PPR"/>
    <property type="match status" value="5"/>
</dbReference>
<evidence type="ECO:0000256" key="2">
    <source>
        <dbReference type="PROSITE-ProRule" id="PRU00708"/>
    </source>
</evidence>
<reference evidence="4" key="1">
    <citation type="submission" date="2025-08" db="UniProtKB">
        <authorList>
            <consortium name="RefSeq"/>
        </authorList>
    </citation>
    <scope>IDENTIFICATION</scope>
    <source>
        <strain evidence="4">OHB3-1</strain>
    </source>
</reference>
<dbReference type="Pfam" id="PF20431">
    <property type="entry name" value="E_motif"/>
    <property type="match status" value="1"/>
</dbReference>
<keyword evidence="1" id="KW-0677">Repeat</keyword>
<dbReference type="GO" id="GO:0003723">
    <property type="term" value="F:RNA binding"/>
    <property type="evidence" value="ECO:0007669"/>
    <property type="project" value="InterPro"/>
</dbReference>
<sequence>MKFSRSVFRLFSTFSETSKSQRTTNCSISLSSIKELHAQLIRTQMHTDPSSISEVIKYYALSPPFLHKAHFVFNQIQRPTFLIWNHMIRGLSKGDRPTDAIHFYNSMYCQGLHGNNLTFIFVFKACARVSDVERGQKVHVHAMKLGFESYLFVSNALIHMYACFGELDIARKMFDGMPERDVVSWNSIICGYCQFNGFKEVLNLFREMQAINVKADSLTIMKVVLACSFLSEWEMADHLVKYIDENSVVVDIYLGNTLIDMYGRRGMANSAGRVFYQMKEKNIVSWNTMIMGYAKVGNLVAARKIFDDMPSRDVISWTSIITGYAQAKQHGEAVKIFQEMMVSMLKPDEITVATVLSACAHLGSLDVGEAVHDYVCKHDIKSDIFVGNALIDMYCKCGVVEKALHVFHEMKNKDSVTWTSIISGLAVNGFADSALNLFYQMLKAGIFPTHGTFVGVLLACAHVGLVDKGMEHFESMEKKYGLTPEMKHYGCIVDLLSRSGHLDKAYEFIKKMPMVPDVVIWRILLSACKLHGNVVLAELVSKKLLELDPQNSGNYVLSSSTYAGSDRWDDVLKIRELMEESDVQKPYAYSSIELNGRTLTKSHELI</sequence>
<feature type="repeat" description="PPR" evidence="2">
    <location>
        <begin position="181"/>
        <end position="215"/>
    </location>
</feature>
<name>A0A6J1CGJ2_MOMCH</name>
<feature type="repeat" description="PPR" evidence="2">
    <location>
        <begin position="414"/>
        <end position="448"/>
    </location>
</feature>
<dbReference type="KEGG" id="mcha:111011469"/>
<dbReference type="InterPro" id="IPR011990">
    <property type="entry name" value="TPR-like_helical_dom_sf"/>
</dbReference>
<dbReference type="PANTHER" id="PTHR47926">
    <property type="entry name" value="PENTATRICOPEPTIDE REPEAT-CONTAINING PROTEIN"/>
    <property type="match status" value="1"/>
</dbReference>
<dbReference type="AlphaFoldDB" id="A0A6J1CGJ2"/>
<dbReference type="Proteomes" id="UP000504603">
    <property type="component" value="Unplaced"/>
</dbReference>
<feature type="repeat" description="PPR" evidence="2">
    <location>
        <begin position="383"/>
        <end position="413"/>
    </location>
</feature>
<evidence type="ECO:0000313" key="4">
    <source>
        <dbReference type="RefSeq" id="XP_022140925.1"/>
    </source>
</evidence>
<dbReference type="RefSeq" id="XP_022140925.1">
    <property type="nucleotide sequence ID" value="XM_022285233.1"/>
</dbReference>
<organism evidence="3 4">
    <name type="scientific">Momordica charantia</name>
    <name type="common">Bitter gourd</name>
    <name type="synonym">Balsam pear</name>
    <dbReference type="NCBI Taxonomy" id="3673"/>
    <lineage>
        <taxon>Eukaryota</taxon>
        <taxon>Viridiplantae</taxon>
        <taxon>Streptophyta</taxon>
        <taxon>Embryophyta</taxon>
        <taxon>Tracheophyta</taxon>
        <taxon>Spermatophyta</taxon>
        <taxon>Magnoliopsida</taxon>
        <taxon>eudicotyledons</taxon>
        <taxon>Gunneridae</taxon>
        <taxon>Pentapetalae</taxon>
        <taxon>rosids</taxon>
        <taxon>fabids</taxon>
        <taxon>Cucurbitales</taxon>
        <taxon>Cucurbitaceae</taxon>
        <taxon>Momordiceae</taxon>
        <taxon>Momordica</taxon>
    </lineage>
</organism>
<feature type="repeat" description="PPR" evidence="2">
    <location>
        <begin position="282"/>
        <end position="312"/>
    </location>
</feature>
<dbReference type="NCBIfam" id="TIGR00756">
    <property type="entry name" value="PPR"/>
    <property type="match status" value="7"/>
</dbReference>
<dbReference type="FunFam" id="1.25.40.10:FF:000348">
    <property type="entry name" value="Pentatricopeptide repeat-containing protein chloroplastic"/>
    <property type="match status" value="1"/>
</dbReference>
<dbReference type="FunFam" id="1.25.40.10:FF:000427">
    <property type="entry name" value="Pentatricopeptide repeat-containing protein chloroplastic"/>
    <property type="match status" value="1"/>
</dbReference>
<feature type="repeat" description="PPR" evidence="2">
    <location>
        <begin position="313"/>
        <end position="347"/>
    </location>
</feature>
<dbReference type="PANTHER" id="PTHR47926:SF440">
    <property type="entry name" value="REPEAT-CONTAINING PROTEIN, PUTATIVE-RELATED"/>
    <property type="match status" value="1"/>
</dbReference>
<keyword evidence="3" id="KW-1185">Reference proteome</keyword>
<proteinExistence type="predicted"/>
<dbReference type="GO" id="GO:0009451">
    <property type="term" value="P:RNA modification"/>
    <property type="evidence" value="ECO:0007669"/>
    <property type="project" value="InterPro"/>
</dbReference>
<dbReference type="OrthoDB" id="185373at2759"/>
<dbReference type="FunFam" id="1.25.40.10:FF:000090">
    <property type="entry name" value="Pentatricopeptide repeat-containing protein, chloroplastic"/>
    <property type="match status" value="1"/>
</dbReference>
<accession>A0A6J1CGJ2</accession>